<feature type="region of interest" description="Disordered" evidence="2">
    <location>
        <begin position="810"/>
        <end position="1007"/>
    </location>
</feature>
<gene>
    <name evidence="3" type="ORF">BDV98DRAFT_593969</name>
</gene>
<organism evidence="3 4">
    <name type="scientific">Pterulicium gracile</name>
    <dbReference type="NCBI Taxonomy" id="1884261"/>
    <lineage>
        <taxon>Eukaryota</taxon>
        <taxon>Fungi</taxon>
        <taxon>Dikarya</taxon>
        <taxon>Basidiomycota</taxon>
        <taxon>Agaricomycotina</taxon>
        <taxon>Agaricomycetes</taxon>
        <taxon>Agaricomycetidae</taxon>
        <taxon>Agaricales</taxon>
        <taxon>Pleurotineae</taxon>
        <taxon>Pterulaceae</taxon>
        <taxon>Pterulicium</taxon>
    </lineage>
</organism>
<feature type="compositionally biased region" description="Acidic residues" evidence="2">
    <location>
        <begin position="755"/>
        <end position="764"/>
    </location>
</feature>
<evidence type="ECO:0000313" key="4">
    <source>
        <dbReference type="Proteomes" id="UP000305067"/>
    </source>
</evidence>
<dbReference type="STRING" id="1884261.A0A5C3QGN0"/>
<dbReference type="EMBL" id="ML178828">
    <property type="protein sequence ID" value="TFL00647.1"/>
    <property type="molecule type" value="Genomic_DNA"/>
</dbReference>
<dbReference type="OrthoDB" id="2528184at2759"/>
<feature type="compositionally biased region" description="Polar residues" evidence="2">
    <location>
        <begin position="970"/>
        <end position="1007"/>
    </location>
</feature>
<feature type="region of interest" description="Disordered" evidence="2">
    <location>
        <begin position="595"/>
        <end position="681"/>
    </location>
</feature>
<reference evidence="3 4" key="1">
    <citation type="journal article" date="2019" name="Nat. Ecol. Evol.">
        <title>Megaphylogeny resolves global patterns of mushroom evolution.</title>
        <authorList>
            <person name="Varga T."/>
            <person name="Krizsan K."/>
            <person name="Foldi C."/>
            <person name="Dima B."/>
            <person name="Sanchez-Garcia M."/>
            <person name="Sanchez-Ramirez S."/>
            <person name="Szollosi G.J."/>
            <person name="Szarkandi J.G."/>
            <person name="Papp V."/>
            <person name="Albert L."/>
            <person name="Andreopoulos W."/>
            <person name="Angelini C."/>
            <person name="Antonin V."/>
            <person name="Barry K.W."/>
            <person name="Bougher N.L."/>
            <person name="Buchanan P."/>
            <person name="Buyck B."/>
            <person name="Bense V."/>
            <person name="Catcheside P."/>
            <person name="Chovatia M."/>
            <person name="Cooper J."/>
            <person name="Damon W."/>
            <person name="Desjardin D."/>
            <person name="Finy P."/>
            <person name="Geml J."/>
            <person name="Haridas S."/>
            <person name="Hughes K."/>
            <person name="Justo A."/>
            <person name="Karasinski D."/>
            <person name="Kautmanova I."/>
            <person name="Kiss B."/>
            <person name="Kocsube S."/>
            <person name="Kotiranta H."/>
            <person name="LaButti K.M."/>
            <person name="Lechner B.E."/>
            <person name="Liimatainen K."/>
            <person name="Lipzen A."/>
            <person name="Lukacs Z."/>
            <person name="Mihaltcheva S."/>
            <person name="Morgado L.N."/>
            <person name="Niskanen T."/>
            <person name="Noordeloos M.E."/>
            <person name="Ohm R.A."/>
            <person name="Ortiz-Santana B."/>
            <person name="Ovrebo C."/>
            <person name="Racz N."/>
            <person name="Riley R."/>
            <person name="Savchenko A."/>
            <person name="Shiryaev A."/>
            <person name="Soop K."/>
            <person name="Spirin V."/>
            <person name="Szebenyi C."/>
            <person name="Tomsovsky M."/>
            <person name="Tulloss R.E."/>
            <person name="Uehling J."/>
            <person name="Grigoriev I.V."/>
            <person name="Vagvolgyi C."/>
            <person name="Papp T."/>
            <person name="Martin F.M."/>
            <person name="Miettinen O."/>
            <person name="Hibbett D.S."/>
            <person name="Nagy L.G."/>
        </authorList>
    </citation>
    <scope>NUCLEOTIDE SEQUENCE [LARGE SCALE GENOMIC DNA]</scope>
    <source>
        <strain evidence="3 4">CBS 309.79</strain>
    </source>
</reference>
<feature type="region of interest" description="Disordered" evidence="2">
    <location>
        <begin position="189"/>
        <end position="244"/>
    </location>
</feature>
<keyword evidence="4" id="KW-1185">Reference proteome</keyword>
<dbReference type="Proteomes" id="UP000305067">
    <property type="component" value="Unassembled WGS sequence"/>
</dbReference>
<accession>A0A5C3QGN0</accession>
<feature type="region of interest" description="Disordered" evidence="2">
    <location>
        <begin position="258"/>
        <end position="350"/>
    </location>
</feature>
<feature type="region of interest" description="Disordered" evidence="2">
    <location>
        <begin position="755"/>
        <end position="789"/>
    </location>
</feature>
<evidence type="ECO:0000313" key="3">
    <source>
        <dbReference type="EMBL" id="TFL00647.1"/>
    </source>
</evidence>
<evidence type="ECO:0000256" key="2">
    <source>
        <dbReference type="SAM" id="MobiDB-lite"/>
    </source>
</evidence>
<feature type="compositionally biased region" description="Low complexity" evidence="2">
    <location>
        <begin position="648"/>
        <end position="659"/>
    </location>
</feature>
<feature type="compositionally biased region" description="Polar residues" evidence="2">
    <location>
        <begin position="907"/>
        <end position="926"/>
    </location>
</feature>
<feature type="coiled-coil region" evidence="1">
    <location>
        <begin position="496"/>
        <end position="569"/>
    </location>
</feature>
<feature type="region of interest" description="Disordered" evidence="2">
    <location>
        <begin position="716"/>
        <end position="736"/>
    </location>
</feature>
<feature type="compositionally biased region" description="Basic and acidic residues" evidence="2">
    <location>
        <begin position="1"/>
        <end position="16"/>
    </location>
</feature>
<feature type="compositionally biased region" description="Low complexity" evidence="2">
    <location>
        <begin position="852"/>
        <end position="870"/>
    </location>
</feature>
<name>A0A5C3QGN0_9AGAR</name>
<feature type="compositionally biased region" description="Low complexity" evidence="2">
    <location>
        <begin position="946"/>
        <end position="955"/>
    </location>
</feature>
<feature type="compositionally biased region" description="Acidic residues" evidence="2">
    <location>
        <begin position="603"/>
        <end position="625"/>
    </location>
</feature>
<feature type="compositionally biased region" description="Low complexity" evidence="2">
    <location>
        <begin position="39"/>
        <end position="55"/>
    </location>
</feature>
<feature type="region of interest" description="Disordered" evidence="2">
    <location>
        <begin position="1"/>
        <end position="93"/>
    </location>
</feature>
<feature type="compositionally biased region" description="Pro residues" evidence="2">
    <location>
        <begin position="667"/>
        <end position="677"/>
    </location>
</feature>
<feature type="compositionally biased region" description="Low complexity" evidence="2">
    <location>
        <begin position="629"/>
        <end position="639"/>
    </location>
</feature>
<dbReference type="AlphaFoldDB" id="A0A5C3QGN0"/>
<feature type="compositionally biased region" description="Low complexity" evidence="2">
    <location>
        <begin position="877"/>
        <end position="897"/>
    </location>
</feature>
<feature type="compositionally biased region" description="Polar residues" evidence="2">
    <location>
        <begin position="334"/>
        <end position="344"/>
    </location>
</feature>
<evidence type="ECO:0000256" key="1">
    <source>
        <dbReference type="SAM" id="Coils"/>
    </source>
</evidence>
<proteinExistence type="predicted"/>
<feature type="compositionally biased region" description="Polar residues" evidence="2">
    <location>
        <begin position="722"/>
        <end position="736"/>
    </location>
</feature>
<keyword evidence="1" id="KW-0175">Coiled coil</keyword>
<feature type="compositionally biased region" description="Polar residues" evidence="2">
    <location>
        <begin position="392"/>
        <end position="407"/>
    </location>
</feature>
<sequence>MQVRDENSIAKQRFDNFRLGGGRPASTSGRHAHKRSHSRNTSISSSVSAISLTSATNPQSQPMPSHDLPSSSSNKRNSHHRRRSSMSTRHESAEMMGVPVPDLALSSSSDNINLGEKDSIRRRALLALEGKTDHSFTKVEIPELTTPVLENKSFDFGRQNTFLAPNATPSFGPSLGNSSKRDSFKMLAASSSSKDQLGTLVEEEEEEEESEDTVIKSQQTPVKELVSSPESVETKPRIRPSGLNLRPLSLTAKVTTVGGLPTPVLTPSPRSGLRSLALSHSPTDSEDSLTSFSFRPSTSTPHVPLRHSSLSSNSDSEDSRPSRRSSIGYKSSSNGLITPSMTPTSEHHRFSAGNSIDEQHFHRPLSTSEQHFLFKQHNALLTRITDLERALSSRSMSRPQSCASDLTSFGEADSSIEPTDEMLQLVADLKVERDELSRDVEGWRTRVAGLEKQSSLLAQRLDAERREAWVARSRLGLLEVEKSALERSCDAQTKYANEFQRQYQQLQRDVQDMKETLKQVSGERDTQAIVFKAEISRLTSALSEEQLKLVALEEELSVAKASIIDLTSNQRHNHHAVALESCSTIAEEHQKGVFGGYQPFMSGEDDEDDEEEDPLAKYEDEDELDATIQSSSSFGSDDFQFPRKSTHLPSLSRSLSGSPVEDLPTPLSFPAPLPAPTGPKHAPRASLSKVWTFPKMMAAAPARPVPEDDVDHFFGCLEDGGSNPSSPTMPSVPSYETSKGLFAQGFKVPSQYFMESEDEEDEADPPFMLPNGVGVTSSTDPVDPYDTDEDAVLGEVGGIMITVTPCDTEEDISTLAAQPEPVTDDSTVVPPQIVVDDDDSPRAPSPEITVTPSSPVAEVPVRSPSPSSIPRRVKAGVSSSPPTSRISPSSIPRAVPSKPIFIASPDPSKSSPPRASQDAANQSMYSTPPAKRLNAQAAPWLPAPSTPSKSPAKPSNRQLPPRKAPLLPSNGRSAFFTNTTNDLTREMTGTSYRSGQNQPQYPSSAVMSSIDWTQSSPLPPTLPSPTTSASSLSLYSSAFSSLSSISTFLPLSWPASPDLRANETAPTIAVDNALQASGPKYVGRERQLEKLRLRMMKDGSSICSMDSCKDCDGKTVFL</sequence>
<feature type="coiled-coil region" evidence="1">
    <location>
        <begin position="426"/>
        <end position="467"/>
    </location>
</feature>
<feature type="compositionally biased region" description="Low complexity" evidence="2">
    <location>
        <begin position="288"/>
        <end position="314"/>
    </location>
</feature>
<protein>
    <submittedName>
        <fullName evidence="3">Uncharacterized protein</fullName>
    </submittedName>
</protein>
<feature type="compositionally biased region" description="Acidic residues" evidence="2">
    <location>
        <begin position="201"/>
        <end position="212"/>
    </location>
</feature>
<feature type="region of interest" description="Disordered" evidence="2">
    <location>
        <begin position="392"/>
        <end position="414"/>
    </location>
</feature>
<feature type="compositionally biased region" description="Low complexity" evidence="2">
    <location>
        <begin position="324"/>
        <end position="333"/>
    </location>
</feature>